<dbReference type="EMBL" id="AP021858">
    <property type="protein sequence ID" value="BBO24579.1"/>
    <property type="molecule type" value="Genomic_DNA"/>
</dbReference>
<name>A0A809RAV9_9BACT</name>
<reference evidence="2" key="1">
    <citation type="journal article" name="DNA Res.">
        <title>The physiological potential of anammox bacteria as revealed by their core genome structure.</title>
        <authorList>
            <person name="Okubo T."/>
            <person name="Toyoda A."/>
            <person name="Fukuhara K."/>
            <person name="Uchiyama I."/>
            <person name="Harigaya Y."/>
            <person name="Kuroiwa M."/>
            <person name="Suzuki T."/>
            <person name="Murakami Y."/>
            <person name="Suwa Y."/>
            <person name="Takami H."/>
        </authorList>
    </citation>
    <scope>NUCLEOTIDE SEQUENCE</scope>
    <source>
        <strain evidence="2">317325-2</strain>
    </source>
</reference>
<dbReference type="Pfam" id="PF07642">
    <property type="entry name" value="BBP2"/>
    <property type="match status" value="1"/>
</dbReference>
<dbReference type="AlphaFoldDB" id="A0A809RAV9"/>
<evidence type="ECO:0008006" key="4">
    <source>
        <dbReference type="Google" id="ProtNLM"/>
    </source>
</evidence>
<evidence type="ECO:0000256" key="1">
    <source>
        <dbReference type="SAM" id="MobiDB-lite"/>
    </source>
</evidence>
<feature type="region of interest" description="Disordered" evidence="1">
    <location>
        <begin position="1"/>
        <end position="38"/>
    </location>
</feature>
<proteinExistence type="predicted"/>
<dbReference type="KEGG" id="npy:NPRO_21740"/>
<evidence type="ECO:0000313" key="3">
    <source>
        <dbReference type="Proteomes" id="UP000662873"/>
    </source>
</evidence>
<gene>
    <name evidence="2" type="ORF">NPRO_21740</name>
</gene>
<dbReference type="InterPro" id="IPR011486">
    <property type="entry name" value="BBP2"/>
</dbReference>
<feature type="compositionally biased region" description="Low complexity" evidence="1">
    <location>
        <begin position="1"/>
        <end position="13"/>
    </location>
</feature>
<dbReference type="Proteomes" id="UP000662873">
    <property type="component" value="Chromosome"/>
</dbReference>
<accession>A0A809RAV9</accession>
<dbReference type="SUPFAM" id="SSF56935">
    <property type="entry name" value="Porins"/>
    <property type="match status" value="1"/>
</dbReference>
<sequence length="378" mass="41559">MADVVSAVGSARAAVEKEASAEPPTRLSVNSKQDEDPMFKNWESSGTLDFYYQYNDNESYRGHSVNGRLFDSRNQELQHMAFLLHLNMVPTPKNPFGLNFTIWSGDAADKHFGFDSSNGKLAKHLLEAFITFPTGGGTIDLGKFKGFLGYEDTENFNNDNYSRGLLFTMAQPRHMTGIRGTIPLNDRIELTAFVVNGWNETDDPNGSKTFGGVLNVDWSERTKAKLALITGREGGTSTNNSGSYSGLGFGSAGSTQVDSAIFNLRHQVDDRTSLGFEAQGLRAKTPNKADAFGGGVYLKHQFNDQVTLAFRGETVEVEVPGDKVTIDSLTGTIDYLWGAKNVVRFEARHDSSNKAMFLSKGPKEKTQTTFTVAFGFRF</sequence>
<organism evidence="2 3">
    <name type="scientific">Candidatus Nitrosymbiomonas proteolyticus</name>
    <dbReference type="NCBI Taxonomy" id="2608984"/>
    <lineage>
        <taxon>Bacteria</taxon>
        <taxon>Bacillati</taxon>
        <taxon>Armatimonadota</taxon>
        <taxon>Armatimonadota incertae sedis</taxon>
        <taxon>Candidatus Nitrosymbiomonas</taxon>
    </lineage>
</organism>
<protein>
    <recommendedName>
        <fullName evidence="4">Porin</fullName>
    </recommendedName>
</protein>
<evidence type="ECO:0000313" key="2">
    <source>
        <dbReference type="EMBL" id="BBO24579.1"/>
    </source>
</evidence>